<accession>A0A0S1SJM6</accession>
<evidence type="ECO:0000313" key="2">
    <source>
        <dbReference type="Proteomes" id="UP000069135"/>
    </source>
</evidence>
<organism evidence="1 2">
    <name type="scientific">Candidatus Peribacter riflensis</name>
    <dbReference type="NCBI Taxonomy" id="1735162"/>
    <lineage>
        <taxon>Bacteria</taxon>
        <taxon>Candidatus Peregrinibacteriota</taxon>
        <taxon>Candidatus Peribacteria</taxon>
        <taxon>Candidatus Peribacterales</taxon>
        <taxon>Candidatus Peribacteraceae</taxon>
        <taxon>Candidatus Peribacter</taxon>
    </lineage>
</organism>
<accession>A0A0S1STN0</accession>
<name>A0A0S1SJV3_9BACT</name>
<accession>A0A0S1SFX9</accession>
<dbReference type="EMBL" id="CP013065">
    <property type="protein sequence ID" value="ALM12706.1"/>
    <property type="molecule type" value="Genomic_DNA"/>
</dbReference>
<evidence type="ECO:0000313" key="1">
    <source>
        <dbReference type="EMBL" id="ALM12706.1"/>
    </source>
</evidence>
<dbReference type="STRING" id="1735162.PeribacterB2_0001"/>
<protein>
    <submittedName>
        <fullName evidence="1">Uncharacterized protein</fullName>
    </submittedName>
</protein>
<accession>A0A0S1SP56</accession>
<reference evidence="1 2" key="2">
    <citation type="journal article" date="2016" name="PeerJ">
        <title>Analysis of five complete genome sequences for members of the class Peribacteria in the recently recognized Peregrinibacteria bacterial phylum.</title>
        <authorList>
            <person name="Anantharaman K."/>
            <person name="Brown C.T."/>
            <person name="Burstein D."/>
            <person name="Castelle C.J."/>
            <person name="Probst A.J."/>
            <person name="Thomas B.C."/>
            <person name="Williams K.H."/>
            <person name="Banfield J.F."/>
        </authorList>
    </citation>
    <scope>NUCLEOTIDE SEQUENCE [LARGE SCALE GENOMIC DNA]</scope>
    <source>
        <strain evidence="1">RIFOXYD1_FULL_PER-ii_59_16</strain>
    </source>
</reference>
<reference evidence="2" key="1">
    <citation type="submission" date="2015-10" db="EMBL/GenBank/DDBJ databases">
        <title>Analysis of five complete genome sequences for members of the class Peribacteria in the recently recognized Peregrinibacteria bacterial phylum.</title>
        <authorList>
            <person name="Anantharaman K."/>
            <person name="Brown C.T."/>
            <person name="Burstein D."/>
            <person name="Castelle C.J."/>
            <person name="Probst A.J."/>
            <person name="Thomas B.C."/>
            <person name="Williams K.H."/>
            <person name="Banfield J.F."/>
        </authorList>
    </citation>
    <scope>NUCLEOTIDE SEQUENCE [LARGE SCALE GENOMIC DNA]</scope>
</reference>
<accession>A0A0S1SJV3</accession>
<dbReference type="Proteomes" id="UP000069135">
    <property type="component" value="Chromosome"/>
</dbReference>
<proteinExistence type="predicted"/>
<sequence length="79" mass="8538">MLQAPSSSEELIAQLTAQVGNEGLQRVCDLCGGTNFSAVDLKEKIADMAEGPDRKILQRVATIIARFHETLLGKWNAPA</sequence>
<gene>
    <name evidence="1" type="ORF">PeribacterD1_0001</name>
</gene>
<dbReference type="KEGG" id="prf:PeribacterA2_0001"/>
<dbReference type="AlphaFoldDB" id="A0A0S1SJV3"/>